<proteinExistence type="predicted"/>
<feature type="region of interest" description="Disordered" evidence="2">
    <location>
        <begin position="360"/>
        <end position="380"/>
    </location>
</feature>
<protein>
    <submittedName>
        <fullName evidence="3">Atg14 domain-containing protein</fullName>
    </submittedName>
</protein>
<comment type="caution">
    <text evidence="3">The sequence shown here is derived from an EMBL/GenBank/DDBJ whole genome shotgun (WGS) entry which is preliminary data.</text>
</comment>
<reference evidence="3 4" key="1">
    <citation type="submission" date="2022-05" db="EMBL/GenBank/DDBJ databases">
        <title>Genome Sequencing of Bee-Associated Microbes.</title>
        <authorList>
            <person name="Dunlap C."/>
        </authorList>
    </citation>
    <scope>NUCLEOTIDE SEQUENCE [LARGE SCALE GENOMIC DNA]</scope>
    <source>
        <strain evidence="3 4">NRRL B-14421</strain>
    </source>
</reference>
<feature type="compositionally biased region" description="Polar residues" evidence="2">
    <location>
        <begin position="363"/>
        <end position="375"/>
    </location>
</feature>
<sequence length="445" mass="50137">MDNQVGKLKNKWFGLKKSDVRQEIRRLGRLQNAELESLMVKKNELQKERARLLEQRNELLQKNEGLPAEDKLRQLAIERLPDAIHILQQFAEEENNAIQNFRAKVDQDYENKTIQLKHKAQRYSELTQDLLRELASLIEQLRDEGWQELEESIVYTIAAKSLEAKRLIDDIGLTKPNENLPKTDVDDQDRAVLPQRAESRVKLAQVIQFRARSIVDKYAKQLVTADGLTLLHEQSLDQIEASSQPNTKDQPMELTIIPTDLELKEISMSSMEQATANELSSVLVEPSSQPEITAPLCVANETRKRSKFWSEVEEFVHPVGIQMSTSSIHNTDSLTYSATVPEEKKPSITLENLKVSKMDKVQSAEQLSPSTSEGSGSPVLDEEIMAIRSRYIVGKTAGEDLIAPNGQRLISRGEMITSEVVALADRHGKLPELIVNMTITGVGDA</sequence>
<keyword evidence="1" id="KW-0175">Coiled coil</keyword>
<dbReference type="EMBL" id="JAMDMX010000059">
    <property type="protein sequence ID" value="MCY9695059.1"/>
    <property type="molecule type" value="Genomic_DNA"/>
</dbReference>
<accession>A0ABT4GFV0</accession>
<evidence type="ECO:0000256" key="2">
    <source>
        <dbReference type="SAM" id="MobiDB-lite"/>
    </source>
</evidence>
<organism evidence="3 4">
    <name type="scientific">Paenibacillus alginolyticus</name>
    <dbReference type="NCBI Taxonomy" id="59839"/>
    <lineage>
        <taxon>Bacteria</taxon>
        <taxon>Bacillati</taxon>
        <taxon>Bacillota</taxon>
        <taxon>Bacilli</taxon>
        <taxon>Bacillales</taxon>
        <taxon>Paenibacillaceae</taxon>
        <taxon>Paenibacillus</taxon>
    </lineage>
</organism>
<dbReference type="Proteomes" id="UP001527099">
    <property type="component" value="Unassembled WGS sequence"/>
</dbReference>
<feature type="coiled-coil region" evidence="1">
    <location>
        <begin position="35"/>
        <end position="63"/>
    </location>
</feature>
<evidence type="ECO:0000256" key="1">
    <source>
        <dbReference type="SAM" id="Coils"/>
    </source>
</evidence>
<gene>
    <name evidence="3" type="ORF">M5X19_19445</name>
</gene>
<keyword evidence="4" id="KW-1185">Reference proteome</keyword>
<name>A0ABT4GFV0_9BACL</name>
<evidence type="ECO:0000313" key="4">
    <source>
        <dbReference type="Proteomes" id="UP001527099"/>
    </source>
</evidence>
<evidence type="ECO:0000313" key="3">
    <source>
        <dbReference type="EMBL" id="MCY9695059.1"/>
    </source>
</evidence>
<dbReference type="RefSeq" id="WP_268616541.1">
    <property type="nucleotide sequence ID" value="NZ_JAMDMX010000059.1"/>
</dbReference>